<sequence>MKKYFSLMILGMLASFLIWSCSTRDNDDRMDNDTYSVVYDVKGNFKLTGKLFVLGGTFTRGIASSDVVLIYKLVEVSNGKNIWEPLPVIYHANEYKEIPAGKQLKYTYEFSSSGFDIIAGGDFDLKGQSTAFNDGYLNGQTFRIVVVPASAGRRAVVDYSNYEEVIKYFNIDDSKTVSL</sequence>
<dbReference type="OrthoDB" id="1524444at2"/>
<organism evidence="1 2">
    <name type="scientific">Bergeyella cardium</name>
    <dbReference type="NCBI Taxonomy" id="1585976"/>
    <lineage>
        <taxon>Bacteria</taxon>
        <taxon>Pseudomonadati</taxon>
        <taxon>Bacteroidota</taxon>
        <taxon>Flavobacteriia</taxon>
        <taxon>Flavobacteriales</taxon>
        <taxon>Weeksellaceae</taxon>
        <taxon>Bergeyella</taxon>
    </lineage>
</organism>
<dbReference type="EMBL" id="CP029149">
    <property type="protein sequence ID" value="QHN64520.1"/>
    <property type="molecule type" value="Genomic_DNA"/>
</dbReference>
<accession>A0A6P1QUN4</accession>
<evidence type="ECO:0000313" key="2">
    <source>
        <dbReference type="Proteomes" id="UP000464318"/>
    </source>
</evidence>
<proteinExistence type="predicted"/>
<gene>
    <name evidence="1" type="ORF">DBX24_00750</name>
</gene>
<evidence type="ECO:0000313" key="1">
    <source>
        <dbReference type="EMBL" id="QHN64520.1"/>
    </source>
</evidence>
<keyword evidence="2" id="KW-1185">Reference proteome</keyword>
<reference evidence="1 2" key="1">
    <citation type="submission" date="2018-04" db="EMBL/GenBank/DDBJ databases">
        <title>Characteristic and Complete Genome Sequencing of A Novel Member of Infective Endocarditis Causative Bacteria: Bergeyella cardium QL-PH.</title>
        <authorList>
            <person name="Pan H."/>
            <person name="Sun E."/>
            <person name="Zhang Y."/>
        </authorList>
    </citation>
    <scope>NUCLEOTIDE SEQUENCE [LARGE SCALE GENOMIC DNA]</scope>
    <source>
        <strain evidence="1 2">HPQL</strain>
    </source>
</reference>
<dbReference type="KEGG" id="bcad:DBX24_00750"/>
<protein>
    <submittedName>
        <fullName evidence="1">Uncharacterized protein</fullName>
    </submittedName>
</protein>
<dbReference type="RefSeq" id="WP_160223659.1">
    <property type="nucleotide sequence ID" value="NZ_CP029149.1"/>
</dbReference>
<dbReference type="Proteomes" id="UP000464318">
    <property type="component" value="Chromosome"/>
</dbReference>
<dbReference type="AlphaFoldDB" id="A0A6P1QUN4"/>
<name>A0A6P1QUN4_9FLAO</name>